<proteinExistence type="inferred from homology"/>
<accession>A0A167F8V6</accession>
<dbReference type="NCBIfam" id="TIGR01730">
    <property type="entry name" value="RND_mfp"/>
    <property type="match status" value="1"/>
</dbReference>
<keyword evidence="5" id="KW-0812">Transmembrane</keyword>
<feature type="domain" description="YknX-like beta-barrel" evidence="6">
    <location>
        <begin position="221"/>
        <end position="294"/>
    </location>
</feature>
<evidence type="ECO:0000313" key="7">
    <source>
        <dbReference type="EMBL" id="OAB76312.1"/>
    </source>
</evidence>
<sequence length="361" mass="40121">MKRIIKWIIIVLIVLGIGVTVFFTMNKSNEQMELMDIPQAIPFEVTQETITNSVQVKGKSKYEHETLVYAPFASKVTEWKVENGGQVKKGDVLYILDQSTLKNEIALQEATNRKAKLEAELNEFVSQQNDEETALGATEAERLKALAAQETGRLNDELNKLNADIQKQELAEKKEKLKTAVYKAPATGIFLYDSTSERPQSVTDNQYIGKIVDLNKLEFIALVGEQDIFRIKEGMKVVVKMTALKELELSGEVTKVSKFAVTAAGENNTNAVPQFEVVITLQPNEHLIGGLSLNGEIETVRKEKATVVSNIAIIREGDIAYVMLDMGNGQYERRDIEIGLETADKTEILSGLNVGDTIVLQ</sequence>
<dbReference type="Pfam" id="PF25990">
    <property type="entry name" value="Beta-barrel_YknX"/>
    <property type="match status" value="1"/>
</dbReference>
<dbReference type="KEGG" id="pcx:LPB68_01005"/>
<evidence type="ECO:0000256" key="1">
    <source>
        <dbReference type="ARBA" id="ARBA00004196"/>
    </source>
</evidence>
<feature type="coiled-coil region" evidence="4">
    <location>
        <begin position="107"/>
        <end position="180"/>
    </location>
</feature>
<evidence type="ECO:0000256" key="4">
    <source>
        <dbReference type="SAM" id="Coils"/>
    </source>
</evidence>
<comment type="subcellular location">
    <subcellularLocation>
        <location evidence="1">Cell envelope</location>
    </subcellularLocation>
</comment>
<evidence type="ECO:0000256" key="2">
    <source>
        <dbReference type="ARBA" id="ARBA00009477"/>
    </source>
</evidence>
<comment type="caution">
    <text evidence="7">The sequence shown here is derived from an EMBL/GenBank/DDBJ whole genome shotgun (WGS) entry which is preliminary data.</text>
</comment>
<evidence type="ECO:0000256" key="5">
    <source>
        <dbReference type="SAM" id="Phobius"/>
    </source>
</evidence>
<gene>
    <name evidence="7" type="ORF">PNBC_02520</name>
</gene>
<dbReference type="GO" id="GO:0022857">
    <property type="term" value="F:transmembrane transporter activity"/>
    <property type="evidence" value="ECO:0007669"/>
    <property type="project" value="InterPro"/>
</dbReference>
<protein>
    <submittedName>
        <fullName evidence="7">Efflux transporter periplasmic adaptor subunit</fullName>
    </submittedName>
</protein>
<dbReference type="RefSeq" id="WP_068654911.1">
    <property type="nucleotide sequence ID" value="NZ_CP017770.1"/>
</dbReference>
<evidence type="ECO:0000259" key="6">
    <source>
        <dbReference type="Pfam" id="PF25990"/>
    </source>
</evidence>
<dbReference type="SUPFAM" id="SSF111369">
    <property type="entry name" value="HlyD-like secretion proteins"/>
    <property type="match status" value="1"/>
</dbReference>
<dbReference type="InterPro" id="IPR058636">
    <property type="entry name" value="Beta-barrel_YknX"/>
</dbReference>
<dbReference type="EMBL" id="LSFN01000005">
    <property type="protein sequence ID" value="OAB76312.1"/>
    <property type="molecule type" value="Genomic_DNA"/>
</dbReference>
<dbReference type="GO" id="GO:0016020">
    <property type="term" value="C:membrane"/>
    <property type="evidence" value="ECO:0007669"/>
    <property type="project" value="InterPro"/>
</dbReference>
<name>A0A167F8V6_9BACL</name>
<reference evidence="7 8" key="1">
    <citation type="submission" date="2016-02" db="EMBL/GenBank/DDBJ databases">
        <title>Paenibacillus sp. LPB0068, isolated from Crassostrea gigas.</title>
        <authorList>
            <person name="Shin S.-K."/>
            <person name="Yi H."/>
        </authorList>
    </citation>
    <scope>NUCLEOTIDE SEQUENCE [LARGE SCALE GENOMIC DNA]</scope>
    <source>
        <strain evidence="7 8">LPB0068</strain>
    </source>
</reference>
<dbReference type="GO" id="GO:0030313">
    <property type="term" value="C:cell envelope"/>
    <property type="evidence" value="ECO:0007669"/>
    <property type="project" value="UniProtKB-SubCell"/>
</dbReference>
<dbReference type="Gene3D" id="2.40.50.100">
    <property type="match status" value="1"/>
</dbReference>
<organism evidence="7 8">
    <name type="scientific">Paenibacillus crassostreae</name>
    <dbReference type="NCBI Taxonomy" id="1763538"/>
    <lineage>
        <taxon>Bacteria</taxon>
        <taxon>Bacillati</taxon>
        <taxon>Bacillota</taxon>
        <taxon>Bacilli</taxon>
        <taxon>Bacillales</taxon>
        <taxon>Paenibacillaceae</taxon>
        <taxon>Paenibacillus</taxon>
    </lineage>
</organism>
<evidence type="ECO:0000256" key="3">
    <source>
        <dbReference type="ARBA" id="ARBA00023054"/>
    </source>
</evidence>
<comment type="similarity">
    <text evidence="2">Belongs to the membrane fusion protein (MFP) (TC 8.A.1) family.</text>
</comment>
<keyword evidence="3 4" id="KW-0175">Coiled coil</keyword>
<dbReference type="STRING" id="1763538.LPB68_01005"/>
<evidence type="ECO:0000313" key="8">
    <source>
        <dbReference type="Proteomes" id="UP000077134"/>
    </source>
</evidence>
<feature type="transmembrane region" description="Helical" evidence="5">
    <location>
        <begin position="7"/>
        <end position="25"/>
    </location>
</feature>
<dbReference type="OrthoDB" id="2541666at2"/>
<keyword evidence="5" id="KW-1133">Transmembrane helix</keyword>
<dbReference type="InterPro" id="IPR006143">
    <property type="entry name" value="RND_pump_MFP"/>
</dbReference>
<dbReference type="Gene3D" id="2.40.420.20">
    <property type="match status" value="1"/>
</dbReference>
<dbReference type="Gene3D" id="2.40.30.170">
    <property type="match status" value="1"/>
</dbReference>
<dbReference type="AlphaFoldDB" id="A0A167F8V6"/>
<keyword evidence="5" id="KW-0472">Membrane</keyword>
<dbReference type="Proteomes" id="UP000077134">
    <property type="component" value="Unassembled WGS sequence"/>
</dbReference>
<dbReference type="PANTHER" id="PTHR32347">
    <property type="entry name" value="EFFLUX SYSTEM COMPONENT YKNX-RELATED"/>
    <property type="match status" value="1"/>
</dbReference>
<keyword evidence="8" id="KW-1185">Reference proteome</keyword>
<dbReference type="PANTHER" id="PTHR32347:SF14">
    <property type="entry name" value="EFFLUX SYSTEM COMPONENT YKNX-RELATED"/>
    <property type="match status" value="1"/>
</dbReference>
<dbReference type="InterPro" id="IPR050465">
    <property type="entry name" value="UPF0194_transport"/>
</dbReference>